<dbReference type="Pfam" id="PF14490">
    <property type="entry name" value="HHH_RecD2"/>
    <property type="match status" value="1"/>
</dbReference>
<dbReference type="CDD" id="cd17933">
    <property type="entry name" value="DEXSc_RecD-like"/>
    <property type="match status" value="1"/>
</dbReference>
<evidence type="ECO:0000313" key="6">
    <source>
        <dbReference type="Proteomes" id="UP000179934"/>
    </source>
</evidence>
<protein>
    <recommendedName>
        <fullName evidence="7">AAA+ ATPase domain-containing protein</fullName>
    </recommendedName>
</protein>
<proteinExistence type="predicted"/>
<name>A0A1S2CNQ5_AERSO</name>
<evidence type="ECO:0000313" key="5">
    <source>
        <dbReference type="EMBL" id="OHY90350.1"/>
    </source>
</evidence>
<dbReference type="OrthoDB" id="9763659at2"/>
<evidence type="ECO:0000259" key="4">
    <source>
        <dbReference type="Pfam" id="PF14490"/>
    </source>
</evidence>
<evidence type="ECO:0000256" key="1">
    <source>
        <dbReference type="ARBA" id="ARBA00022741"/>
    </source>
</evidence>
<dbReference type="CDD" id="cd18809">
    <property type="entry name" value="SF1_C_RecD"/>
    <property type="match status" value="1"/>
</dbReference>
<dbReference type="STRING" id="646.BJD16_19415"/>
<dbReference type="InterPro" id="IPR050534">
    <property type="entry name" value="Coronavir_polyprotein_1ab"/>
</dbReference>
<reference evidence="5 6" key="1">
    <citation type="submission" date="2016-09" db="EMBL/GenBank/DDBJ databases">
        <title>Draft Genome Sequence of Aeromonas sobria Strain 08005, Isolated from Sick Rana catesbeiana.</title>
        <authorList>
            <person name="Yang Q."/>
        </authorList>
    </citation>
    <scope>NUCLEOTIDE SEQUENCE [LARGE SCALE GENOMIC DNA]</scope>
    <source>
        <strain evidence="5 6">08005</strain>
    </source>
</reference>
<evidence type="ECO:0000259" key="3">
    <source>
        <dbReference type="Pfam" id="PF13538"/>
    </source>
</evidence>
<dbReference type="InterPro" id="IPR029493">
    <property type="entry name" value="RecD2-like_HHH"/>
</dbReference>
<organism evidence="5 6">
    <name type="scientific">Aeromonas sobria</name>
    <dbReference type="NCBI Taxonomy" id="646"/>
    <lineage>
        <taxon>Bacteria</taxon>
        <taxon>Pseudomonadati</taxon>
        <taxon>Pseudomonadota</taxon>
        <taxon>Gammaproteobacteria</taxon>
        <taxon>Aeromonadales</taxon>
        <taxon>Aeromonadaceae</taxon>
        <taxon>Aeromonas</taxon>
    </lineage>
</organism>
<comment type="caution">
    <text evidence="5">The sequence shown here is derived from an EMBL/GenBank/DDBJ whole genome shotgun (WGS) entry which is preliminary data.</text>
</comment>
<dbReference type="InterPro" id="IPR027785">
    <property type="entry name" value="UvrD-like_helicase_C"/>
</dbReference>
<dbReference type="GO" id="GO:0005524">
    <property type="term" value="F:ATP binding"/>
    <property type="evidence" value="ECO:0007669"/>
    <property type="project" value="UniProtKB-KW"/>
</dbReference>
<keyword evidence="1" id="KW-0547">Nucleotide-binding</keyword>
<gene>
    <name evidence="5" type="ORF">BJD16_19415</name>
</gene>
<keyword evidence="2" id="KW-0067">ATP-binding</keyword>
<dbReference type="PANTHER" id="PTHR43788">
    <property type="entry name" value="DNA2/NAM7 HELICASE FAMILY MEMBER"/>
    <property type="match status" value="1"/>
</dbReference>
<dbReference type="Gene3D" id="1.10.10.2220">
    <property type="match status" value="1"/>
</dbReference>
<dbReference type="GO" id="GO:0003678">
    <property type="term" value="F:DNA helicase activity"/>
    <property type="evidence" value="ECO:0007669"/>
    <property type="project" value="UniProtKB-ARBA"/>
</dbReference>
<dbReference type="InterPro" id="IPR027417">
    <property type="entry name" value="P-loop_NTPase"/>
</dbReference>
<dbReference type="GeneID" id="58924632"/>
<feature type="domain" description="UvrD-like helicase C-terminal" evidence="3">
    <location>
        <begin position="660"/>
        <end position="706"/>
    </location>
</feature>
<dbReference type="Pfam" id="PF13538">
    <property type="entry name" value="UvrD_C_2"/>
    <property type="match status" value="1"/>
</dbReference>
<dbReference type="Gene3D" id="2.30.30.940">
    <property type="match status" value="1"/>
</dbReference>
<dbReference type="Proteomes" id="UP000179934">
    <property type="component" value="Unassembled WGS sequence"/>
</dbReference>
<dbReference type="AlphaFoldDB" id="A0A1S2CNQ5"/>
<dbReference type="RefSeq" id="WP_071287650.1">
    <property type="nucleotide sequence ID" value="NZ_CDBW01000026.1"/>
</dbReference>
<dbReference type="PANTHER" id="PTHR43788:SF6">
    <property type="entry name" value="DNA HELICASE B"/>
    <property type="match status" value="1"/>
</dbReference>
<dbReference type="EMBL" id="MKFU01000033">
    <property type="protein sequence ID" value="OHY90350.1"/>
    <property type="molecule type" value="Genomic_DNA"/>
</dbReference>
<dbReference type="SUPFAM" id="SSF52540">
    <property type="entry name" value="P-loop containing nucleoside triphosphate hydrolases"/>
    <property type="match status" value="2"/>
</dbReference>
<dbReference type="Gene3D" id="3.40.50.300">
    <property type="entry name" value="P-loop containing nucleotide triphosphate hydrolases"/>
    <property type="match status" value="2"/>
</dbReference>
<evidence type="ECO:0000256" key="2">
    <source>
        <dbReference type="ARBA" id="ARBA00022840"/>
    </source>
</evidence>
<feature type="domain" description="ATP-dependent RecD2 DNA helicase-like helix-hairpin-helix" evidence="4">
    <location>
        <begin position="174"/>
        <end position="248"/>
    </location>
</feature>
<evidence type="ECO:0008006" key="7">
    <source>
        <dbReference type="Google" id="ProtNLM"/>
    </source>
</evidence>
<accession>A0A1S2CNQ5</accession>
<dbReference type="Pfam" id="PF13604">
    <property type="entry name" value="AAA_30"/>
    <property type="match status" value="1"/>
</dbReference>
<sequence>MNDFEQEKFFRITRPPYSSRKGRSFHAVQIDPDTLRNCNYKRNYIIHIIENNSDRLSLILAKGALVKLAVKKQYSRRVEHGGILTVITPQYLDLIRPSGEQIVIMLGSHARFKGVGPVKARTLWSTFGESLFEILDNGDIVSLRKILSENTAKNTIDAWRSYINIDAMRFCNAHLGLSVSTSFLVSDYYQQETISKVSEDPYRLLAFGVDFNECDRISVALGFQLDAPIRLAAAAEEALYCHLSSGSTLATRYDLDIWLKQLLHIPNNQEKTECYVNQAFALATSCENILDVGDNELQSAGAFTMEAYVAQRLVNLITNPSKLSIDEKRINFYINQYESKKCFNLNSLQKEAIFGAIKHRFLIINGGAGVGKTTLLDALYSVFHKLDIIPVQVALAGKAAKRMAEATNQEAHTIARFIKNFNANNYEGRQLVIVVDESSMVDLPSMYRLLRCVPNSAHVIMLGDIGQLPPVDFGLVFHELVPMHDIPKITLTEVRRQDKLSNIPAISASIRNGILPTFSYDDVVHIDINGANAIQKRAVSIYLEQPDETQIICATTKMVNDINKRCVALNNSKPLKVFIEEANHYLDTEFKLHDKVMCCSNLYAHDLMNGSIGTICQVYNVMKIINNDDNDEPLYSFGKILWDDGIEREISLDIINALRHAYAMTIHKSQGSQFKQVIIVLDKAPNIDRTMCYTAITRAVEKVYLIGPLNILSQALTHESASKRNVDLGHKVKALLIQAMADSPLAADR</sequence>